<dbReference type="SMART" id="SM00093">
    <property type="entry name" value="SERPIN"/>
    <property type="match status" value="1"/>
</dbReference>
<dbReference type="Pfam" id="PF00079">
    <property type="entry name" value="Serpin"/>
    <property type="match status" value="1"/>
</dbReference>
<dbReference type="InterPro" id="IPR036186">
    <property type="entry name" value="Serpin_sf"/>
</dbReference>
<dbReference type="Gene3D" id="3.30.497.10">
    <property type="entry name" value="Antithrombin, subunit I, domain 2"/>
    <property type="match status" value="2"/>
</dbReference>
<reference evidence="4 5" key="1">
    <citation type="journal article" date="2014" name="PLoS Genet.">
        <title>Phylogenetically driven sequencing of extremely halophilic archaea reveals strategies for static and dynamic osmo-response.</title>
        <authorList>
            <person name="Becker E.A."/>
            <person name="Seitzer P.M."/>
            <person name="Tritt A."/>
            <person name="Larsen D."/>
            <person name="Krusor M."/>
            <person name="Yao A.I."/>
            <person name="Wu D."/>
            <person name="Madern D."/>
            <person name="Eisen J.A."/>
            <person name="Darling A.E."/>
            <person name="Facciotti M.T."/>
        </authorList>
    </citation>
    <scope>NUCLEOTIDE SEQUENCE [LARGE SCALE GENOMIC DNA]</scope>
    <source>
        <strain evidence="4 5">JCM 10990</strain>
    </source>
</reference>
<evidence type="ECO:0000256" key="1">
    <source>
        <dbReference type="RuleBase" id="RU000411"/>
    </source>
</evidence>
<protein>
    <submittedName>
        <fullName evidence="4">Proteinase inhibitor I4 serpin</fullName>
    </submittedName>
</protein>
<evidence type="ECO:0000256" key="2">
    <source>
        <dbReference type="SAM" id="MobiDB-lite"/>
    </source>
</evidence>
<evidence type="ECO:0000259" key="3">
    <source>
        <dbReference type="SMART" id="SM00093"/>
    </source>
</evidence>
<dbReference type="Proteomes" id="UP000011693">
    <property type="component" value="Unassembled WGS sequence"/>
</dbReference>
<dbReference type="AlphaFoldDB" id="M0B6F2"/>
<feature type="compositionally biased region" description="Acidic residues" evidence="2">
    <location>
        <begin position="27"/>
        <end position="48"/>
    </location>
</feature>
<name>M0B6F2_9EURY</name>
<feature type="compositionally biased region" description="Acidic residues" evidence="2">
    <location>
        <begin position="178"/>
        <end position="197"/>
    </location>
</feature>
<evidence type="ECO:0000313" key="4">
    <source>
        <dbReference type="EMBL" id="ELZ06400.1"/>
    </source>
</evidence>
<dbReference type="PROSITE" id="PS00284">
    <property type="entry name" value="SERPIN"/>
    <property type="match status" value="1"/>
</dbReference>
<proteinExistence type="inferred from homology"/>
<feature type="domain" description="Serpin" evidence="3">
    <location>
        <begin position="82"/>
        <end position="484"/>
    </location>
</feature>
<organism evidence="4 5">
    <name type="scientific">Natrialba chahannaoensis JCM 10990</name>
    <dbReference type="NCBI Taxonomy" id="1227492"/>
    <lineage>
        <taxon>Archaea</taxon>
        <taxon>Methanobacteriati</taxon>
        <taxon>Methanobacteriota</taxon>
        <taxon>Stenosarchaea group</taxon>
        <taxon>Halobacteria</taxon>
        <taxon>Halobacteriales</taxon>
        <taxon>Natrialbaceae</taxon>
        <taxon>Natrialba</taxon>
    </lineage>
</organism>
<comment type="similarity">
    <text evidence="1">Belongs to the serpin family.</text>
</comment>
<dbReference type="SUPFAM" id="SSF56574">
    <property type="entry name" value="Serpins"/>
    <property type="match status" value="1"/>
</dbReference>
<accession>M0B6F2</accession>
<feature type="region of interest" description="Disordered" evidence="2">
    <location>
        <begin position="158"/>
        <end position="197"/>
    </location>
</feature>
<dbReference type="PANTHER" id="PTHR11461:SF211">
    <property type="entry name" value="GH10112P-RELATED"/>
    <property type="match status" value="1"/>
</dbReference>
<dbReference type="CDD" id="cd19590">
    <property type="entry name" value="serpin_thermopin-like"/>
    <property type="match status" value="1"/>
</dbReference>
<sequence>MLALSGAFLAGIAGCAETGGDPVWTENDVDETDNEDDEDDEDEGPVELTLDDDFPELEFVTDPELETDLLAEQIRSNVAFSLDLLTQLRSDQPDENLFFSPYSVSVALAMTYAGARGETAAEMREALRYELPGSADDWSTATGSDDATLHAAFGALETEFDRRNEDGEEVDQPRGDSVGDDDDATEDEDEDESEDELGFQLSSANAVWAADDHSFDDAYFDLLEAYYGAGEHLVDFTGSPDEAREEINAWVETQTNDRIEDLLPAGSVDASTRLVLTNAVYFLAAWKHDFDPANEPETFTGLAGAETEVEMMHQTQELRYAEHDGHQLVELPYANEETSMVIILPAAGEFESFEESFSVDVLAAMLDDASYPQVDLAMPKFGIESKVSLVSIMQELGMRRAFTSADFSGMVDGETSDLFIGDIVHQSFVEVDEEGTEAAAATAVMMPTAAPPEQVDLTIDRPFLFYIRDQPTETPLFLGRVINGETFDD</sequence>
<dbReference type="GO" id="GO:0004867">
    <property type="term" value="F:serine-type endopeptidase inhibitor activity"/>
    <property type="evidence" value="ECO:0007669"/>
    <property type="project" value="InterPro"/>
</dbReference>
<dbReference type="InterPro" id="IPR042185">
    <property type="entry name" value="Serpin_sf_2"/>
</dbReference>
<dbReference type="EMBL" id="AOIN01000008">
    <property type="protein sequence ID" value="ELZ06400.1"/>
    <property type="molecule type" value="Genomic_DNA"/>
</dbReference>
<comment type="caution">
    <text evidence="4">The sequence shown here is derived from an EMBL/GenBank/DDBJ whole genome shotgun (WGS) entry which is preliminary data.</text>
</comment>
<dbReference type="InterPro" id="IPR023796">
    <property type="entry name" value="Serpin_dom"/>
</dbReference>
<dbReference type="GO" id="GO:0005615">
    <property type="term" value="C:extracellular space"/>
    <property type="evidence" value="ECO:0007669"/>
    <property type="project" value="InterPro"/>
</dbReference>
<keyword evidence="5" id="KW-1185">Reference proteome</keyword>
<dbReference type="PATRIC" id="fig|1227492.4.peg.235"/>
<evidence type="ECO:0000313" key="5">
    <source>
        <dbReference type="Proteomes" id="UP000011693"/>
    </source>
</evidence>
<dbReference type="PANTHER" id="PTHR11461">
    <property type="entry name" value="SERINE PROTEASE INHIBITOR, SERPIN"/>
    <property type="match status" value="1"/>
</dbReference>
<dbReference type="InterPro" id="IPR000215">
    <property type="entry name" value="Serpin_fam"/>
</dbReference>
<dbReference type="InterPro" id="IPR042178">
    <property type="entry name" value="Serpin_sf_1"/>
</dbReference>
<dbReference type="STRING" id="1227492.C482_01230"/>
<dbReference type="Gene3D" id="2.30.39.10">
    <property type="entry name" value="Alpha-1-antitrypsin, domain 1"/>
    <property type="match status" value="1"/>
</dbReference>
<dbReference type="InterPro" id="IPR023795">
    <property type="entry name" value="Serpin_CS"/>
</dbReference>
<feature type="region of interest" description="Disordered" evidence="2">
    <location>
        <begin position="17"/>
        <end position="48"/>
    </location>
</feature>
<dbReference type="OrthoDB" id="371710at2157"/>
<gene>
    <name evidence="4" type="ORF">C482_01230</name>
</gene>